<comment type="caution">
    <text evidence="2">The sequence shown here is derived from an EMBL/GenBank/DDBJ whole genome shotgun (WGS) entry which is preliminary data.</text>
</comment>
<proteinExistence type="inferred from homology"/>
<keyword evidence="1" id="KW-1003">Cell membrane</keyword>
<feature type="transmembrane region" description="Helical" evidence="1">
    <location>
        <begin position="88"/>
        <end position="109"/>
    </location>
</feature>
<keyword evidence="1" id="KW-1133">Transmembrane helix</keyword>
<feature type="transmembrane region" description="Helical" evidence="1">
    <location>
        <begin position="164"/>
        <end position="185"/>
    </location>
</feature>
<dbReference type="NCBIfam" id="TIGR00697">
    <property type="entry name" value="queuosine precursor transporter"/>
    <property type="match status" value="1"/>
</dbReference>
<dbReference type="PANTHER" id="PTHR34300">
    <property type="entry name" value="QUEUOSINE PRECURSOR TRANSPORTER-RELATED"/>
    <property type="match status" value="1"/>
</dbReference>
<organism evidence="2 3">
    <name type="scientific">Blastomonas marina</name>
    <dbReference type="NCBI Taxonomy" id="1867408"/>
    <lineage>
        <taxon>Bacteria</taxon>
        <taxon>Pseudomonadati</taxon>
        <taxon>Pseudomonadota</taxon>
        <taxon>Alphaproteobacteria</taxon>
        <taxon>Sphingomonadales</taxon>
        <taxon>Sphingomonadaceae</taxon>
        <taxon>Blastomonas</taxon>
    </lineage>
</organism>
<protein>
    <recommendedName>
        <fullName evidence="1">Probable queuosine precursor transporter</fullName>
        <shortName evidence="1">Q precursor transporter</shortName>
    </recommendedName>
</protein>
<keyword evidence="1" id="KW-0472">Membrane</keyword>
<reference evidence="3" key="1">
    <citation type="journal article" date="2019" name="Int. J. Syst. Evol. Microbiol.">
        <title>The Global Catalogue of Microorganisms (GCM) 10K type strain sequencing project: providing services to taxonomists for standard genome sequencing and annotation.</title>
        <authorList>
            <consortium name="The Broad Institute Genomics Platform"/>
            <consortium name="The Broad Institute Genome Sequencing Center for Infectious Disease"/>
            <person name="Wu L."/>
            <person name="Ma J."/>
        </authorList>
    </citation>
    <scope>NUCLEOTIDE SEQUENCE [LARGE SCALE GENOMIC DNA]</scope>
    <source>
        <strain evidence="3">CGMCC 1.15297</strain>
    </source>
</reference>
<accession>A0ABQ1F2R3</accession>
<evidence type="ECO:0000313" key="2">
    <source>
        <dbReference type="EMBL" id="GFZ97958.1"/>
    </source>
</evidence>
<dbReference type="EMBL" id="BMID01000001">
    <property type="protein sequence ID" value="GFZ97958.1"/>
    <property type="molecule type" value="Genomic_DNA"/>
</dbReference>
<comment type="similarity">
    <text evidence="1">Belongs to the vitamin uptake transporter (VUT/ECF) (TC 2.A.88) family. Q precursor transporter subfamily.</text>
</comment>
<evidence type="ECO:0000256" key="1">
    <source>
        <dbReference type="HAMAP-Rule" id="MF_02088"/>
    </source>
</evidence>
<keyword evidence="3" id="KW-1185">Reference proteome</keyword>
<feature type="transmembrane region" description="Helical" evidence="1">
    <location>
        <begin position="206"/>
        <end position="227"/>
    </location>
</feature>
<dbReference type="PANTHER" id="PTHR34300:SF2">
    <property type="entry name" value="QUEUOSINE PRECURSOR TRANSPORTER-RELATED"/>
    <property type="match status" value="1"/>
</dbReference>
<keyword evidence="1" id="KW-0812">Transmembrane</keyword>
<keyword evidence="1" id="KW-0997">Cell inner membrane</keyword>
<feature type="transmembrane region" description="Helical" evidence="1">
    <location>
        <begin position="63"/>
        <end position="82"/>
    </location>
</feature>
<feature type="transmembrane region" description="Helical" evidence="1">
    <location>
        <begin position="239"/>
        <end position="260"/>
    </location>
</feature>
<sequence>MDMGSGLPLRSGVRVADRSSDASMQWRAWTRAFVTLSRARALRYRPAMEQNSTIAAPATHRSLFVFSLIYGGMTVLAGFLAYKQFAIGPLAVESGILAFLLLVVISSAISQLHGEKTANRLVLWGFVPLAISIVLIGLVLALPASPDMPADNLAAFEKINSQTPRIMIAGPIAYGVSLLLNVYLFNRLRVGKGDGAGAGSIMVRGAIASALSQAIDTLIFISVAFYGEFPITDLILGQMLAKVVLSLVLVPFLIQFAVGWGRALDKNPA</sequence>
<feature type="transmembrane region" description="Helical" evidence="1">
    <location>
        <begin position="121"/>
        <end position="144"/>
    </location>
</feature>
<comment type="function">
    <text evidence="1">Involved in the import of queuosine (Q) precursors, required for Q precursor salvage.</text>
</comment>
<dbReference type="HAMAP" id="MF_02088">
    <property type="entry name" value="Q_prec_transport"/>
    <property type="match status" value="1"/>
</dbReference>
<keyword evidence="1" id="KW-0813">Transport</keyword>
<dbReference type="Pfam" id="PF02592">
    <property type="entry name" value="Vut_1"/>
    <property type="match status" value="1"/>
</dbReference>
<dbReference type="Proteomes" id="UP000603317">
    <property type="component" value="Unassembled WGS sequence"/>
</dbReference>
<dbReference type="InterPro" id="IPR003744">
    <property type="entry name" value="YhhQ"/>
</dbReference>
<gene>
    <name evidence="2" type="ORF">GCM10010923_02530</name>
</gene>
<evidence type="ECO:0000313" key="3">
    <source>
        <dbReference type="Proteomes" id="UP000603317"/>
    </source>
</evidence>
<comment type="subcellular location">
    <subcellularLocation>
        <location evidence="1">Cell inner membrane</location>
        <topology evidence="1">Multi-pass membrane protein</topology>
    </subcellularLocation>
</comment>
<name>A0ABQ1F2R3_9SPHN</name>